<comment type="similarity">
    <text evidence="2">Belongs to the major facilitator superfamily. Proton-dependent oligopeptide transporter (POT/PTR) (TC 2.A.17) family.</text>
</comment>
<dbReference type="GO" id="GO:0016020">
    <property type="term" value="C:membrane"/>
    <property type="evidence" value="ECO:0007669"/>
    <property type="project" value="UniProtKB-SubCell"/>
</dbReference>
<dbReference type="AlphaFoldDB" id="A0A9R1NG10"/>
<keyword evidence="6" id="KW-0175">Coiled coil</keyword>
<feature type="transmembrane region" description="Helical" evidence="8">
    <location>
        <begin position="601"/>
        <end position="624"/>
    </location>
</feature>
<feature type="transmembrane region" description="Helical" evidence="8">
    <location>
        <begin position="289"/>
        <end position="309"/>
    </location>
</feature>
<dbReference type="Gene3D" id="1.20.1250.20">
    <property type="entry name" value="MFS general substrate transporter like domains"/>
    <property type="match status" value="1"/>
</dbReference>
<dbReference type="Pfam" id="PF00854">
    <property type="entry name" value="PTR2"/>
    <property type="match status" value="1"/>
</dbReference>
<feature type="compositionally biased region" description="Basic and acidic residues" evidence="7">
    <location>
        <begin position="1"/>
        <end position="22"/>
    </location>
</feature>
<keyword evidence="10" id="KW-1185">Reference proteome</keyword>
<keyword evidence="3 8" id="KW-0812">Transmembrane</keyword>
<evidence type="ECO:0000313" key="9">
    <source>
        <dbReference type="EMBL" id="VAH24261.1"/>
    </source>
</evidence>
<feature type="region of interest" description="Disordered" evidence="7">
    <location>
        <begin position="892"/>
        <end position="942"/>
    </location>
</feature>
<reference evidence="9 10" key="1">
    <citation type="submission" date="2017-09" db="EMBL/GenBank/DDBJ databases">
        <authorList>
            <consortium name="International Durum Wheat Genome Sequencing Consortium (IDWGSC)"/>
            <person name="Milanesi L."/>
        </authorList>
    </citation>
    <scope>NUCLEOTIDE SEQUENCE [LARGE SCALE GENOMIC DNA]</scope>
    <source>
        <strain evidence="10">cv. Svevo</strain>
    </source>
</reference>
<feature type="transmembrane region" description="Helical" evidence="8">
    <location>
        <begin position="491"/>
        <end position="508"/>
    </location>
</feature>
<gene>
    <name evidence="9" type="ORF">TRITD_2Av1G001840</name>
</gene>
<feature type="coiled-coil region" evidence="6">
    <location>
        <begin position="655"/>
        <end position="686"/>
    </location>
</feature>
<dbReference type="OMA" id="DENTRMW"/>
<evidence type="ECO:0000256" key="3">
    <source>
        <dbReference type="ARBA" id="ARBA00022692"/>
    </source>
</evidence>
<dbReference type="SUPFAM" id="SSF103473">
    <property type="entry name" value="MFS general substrate transporter"/>
    <property type="match status" value="1"/>
</dbReference>
<accession>A0A9R1NG10</accession>
<dbReference type="EMBL" id="LT934113">
    <property type="protein sequence ID" value="VAH24261.1"/>
    <property type="molecule type" value="Genomic_DNA"/>
</dbReference>
<evidence type="ECO:0000256" key="1">
    <source>
        <dbReference type="ARBA" id="ARBA00004141"/>
    </source>
</evidence>
<evidence type="ECO:0000256" key="4">
    <source>
        <dbReference type="ARBA" id="ARBA00022989"/>
    </source>
</evidence>
<organism evidence="9 10">
    <name type="scientific">Triticum turgidum subsp. durum</name>
    <name type="common">Durum wheat</name>
    <name type="synonym">Triticum durum</name>
    <dbReference type="NCBI Taxonomy" id="4567"/>
    <lineage>
        <taxon>Eukaryota</taxon>
        <taxon>Viridiplantae</taxon>
        <taxon>Streptophyta</taxon>
        <taxon>Embryophyta</taxon>
        <taxon>Tracheophyta</taxon>
        <taxon>Spermatophyta</taxon>
        <taxon>Magnoliopsida</taxon>
        <taxon>Liliopsida</taxon>
        <taxon>Poales</taxon>
        <taxon>Poaceae</taxon>
        <taxon>BOP clade</taxon>
        <taxon>Pooideae</taxon>
        <taxon>Triticodae</taxon>
        <taxon>Triticeae</taxon>
        <taxon>Triticinae</taxon>
        <taxon>Triticum</taxon>
    </lineage>
</organism>
<feature type="transmembrane region" description="Helical" evidence="8">
    <location>
        <begin position="413"/>
        <end position="432"/>
    </location>
</feature>
<feature type="transmembrane region" description="Helical" evidence="8">
    <location>
        <begin position="562"/>
        <end position="589"/>
    </location>
</feature>
<dbReference type="CDD" id="cd17351">
    <property type="entry name" value="MFS_NPF"/>
    <property type="match status" value="1"/>
</dbReference>
<dbReference type="InterPro" id="IPR000109">
    <property type="entry name" value="POT_fam"/>
</dbReference>
<feature type="region of interest" description="Disordered" evidence="7">
    <location>
        <begin position="816"/>
        <end position="861"/>
    </location>
</feature>
<evidence type="ECO:0000313" key="10">
    <source>
        <dbReference type="Proteomes" id="UP000324705"/>
    </source>
</evidence>
<feature type="compositionally biased region" description="Basic and acidic residues" evidence="7">
    <location>
        <begin position="816"/>
        <end position="851"/>
    </location>
</feature>
<dbReference type="GO" id="GO:0022857">
    <property type="term" value="F:transmembrane transporter activity"/>
    <property type="evidence" value="ECO:0007669"/>
    <property type="project" value="InterPro"/>
</dbReference>
<feature type="compositionally biased region" description="Basic and acidic residues" evidence="7">
    <location>
        <begin position="914"/>
        <end position="932"/>
    </location>
</feature>
<feature type="transmembrane region" description="Helical" evidence="8">
    <location>
        <begin position="528"/>
        <end position="550"/>
    </location>
</feature>
<feature type="transmembrane region" description="Helical" evidence="8">
    <location>
        <begin position="184"/>
        <end position="208"/>
    </location>
</feature>
<evidence type="ECO:0000256" key="5">
    <source>
        <dbReference type="ARBA" id="ARBA00023136"/>
    </source>
</evidence>
<feature type="transmembrane region" description="Helical" evidence="8">
    <location>
        <begin position="264"/>
        <end position="283"/>
    </location>
</feature>
<dbReference type="PANTHER" id="PTHR11654">
    <property type="entry name" value="OLIGOPEPTIDE TRANSPORTER-RELATED"/>
    <property type="match status" value="1"/>
</dbReference>
<evidence type="ECO:0000256" key="6">
    <source>
        <dbReference type="SAM" id="Coils"/>
    </source>
</evidence>
<keyword evidence="4 8" id="KW-1133">Transmembrane helix</keyword>
<feature type="region of interest" description="Disordered" evidence="7">
    <location>
        <begin position="1"/>
        <end position="43"/>
    </location>
</feature>
<sequence>MWRHHEMTDFSERSARRRESFSYRKSTTFNQQSSATTKKVRRRRTRRLPVLPLPLQMLKSRSQPWKRQETRRGPCSITYLLNSIRQDGDSRYTNDGTVDVNGQPAVKASTGNWRACFFLLGVQFSECLAFFAISKNLVTYLTSVLHESNIDAARNVSTWFGTTFFTPLIGAFLADTYWGRYKTLVVFLSVYIVGMLVLTVSTTLPWMMQSSNHGEIHRITVYVGLYLTALGNGGIKPCTSPFGADQFDITDTTERVKKGSFFNWFYFLNTIGSLLSTTVIIWVQDNVGWGIGFAIPVILTSLSFMVFIASRRMYRYKSKGESPMTTASQVVVAAARNRHLKLPEDCTTLHYPPSSPSEATFSVQHTTQFRFLDKAAIVSPSTQEKKGVATSPWRLCTLSHVEEVKMLLRLCPAWASLLVFFMITAQMSSTVIEQGMAMDNRVGSFAVPPASLASFNVVTTLVLIPIYDVVLVPLAQRATGEDRGLTQPQRLGVGLTLSTLAMAYLALHERNRLAKAAVGEAVSIMWQAPAYAVMGVSEVFTVIGMIELFYDRAPDNMRSLCTAFGQLAIAAGSYLNSVALGVVASATMWIPEDLDNGHLDYFFWTIAVLSALNLLQFVLYSMMYNDNADENTRMWEATCMAQQPSGDDRLFAEPLKSENEDLKDFIQVLELENEELKIRVKEIESGAGHCLNAAGHEHIAGDLEAVLRRLNQAHEALIADKDKEISALIADKDKEISALIAEKDLVREQFTTLERDYADLRSYSSKQAAQVTEAKQELKRLQVASQKKDDKIHKPRARAKAVEAKRKVLPEDKRQEMTCMPKETDGQTEKCKDGQPETSEKCNKDTSETHTKNCSQGPGLRGEEMKICSSKQMLAKDGQPQTSLKRKCVTSSLPNYNEQNANDEEKSNQVLEPLNKKRVPEKGEVEQDDSKVKLANGLPSSR</sequence>
<keyword evidence="5 8" id="KW-0472">Membrane</keyword>
<evidence type="ECO:0000256" key="7">
    <source>
        <dbReference type="SAM" id="MobiDB-lite"/>
    </source>
</evidence>
<dbReference type="InterPro" id="IPR036259">
    <property type="entry name" value="MFS_trans_sf"/>
</dbReference>
<name>A0A9R1NG10_TRITD</name>
<comment type="subcellular location">
    <subcellularLocation>
        <location evidence="1">Membrane</location>
        <topology evidence="1">Multi-pass membrane protein</topology>
    </subcellularLocation>
</comment>
<dbReference type="Gramene" id="TRITD2Av1G001840.1">
    <property type="protein sequence ID" value="TRITD2Av1G001840.1"/>
    <property type="gene ID" value="TRITD2Av1G001840"/>
</dbReference>
<feature type="compositionally biased region" description="Polar residues" evidence="7">
    <location>
        <begin position="23"/>
        <end position="35"/>
    </location>
</feature>
<evidence type="ECO:0000256" key="2">
    <source>
        <dbReference type="ARBA" id="ARBA00005982"/>
    </source>
</evidence>
<feature type="transmembrane region" description="Helical" evidence="8">
    <location>
        <begin position="156"/>
        <end position="178"/>
    </location>
</feature>
<proteinExistence type="inferred from homology"/>
<protein>
    <submittedName>
        <fullName evidence="9">Uncharacterized protein</fullName>
    </submittedName>
</protein>
<evidence type="ECO:0000256" key="8">
    <source>
        <dbReference type="SAM" id="Phobius"/>
    </source>
</evidence>
<dbReference type="Proteomes" id="UP000324705">
    <property type="component" value="Chromosome 2A"/>
</dbReference>
<feature type="transmembrane region" description="Helical" evidence="8">
    <location>
        <begin position="452"/>
        <end position="470"/>
    </location>
</feature>